<proteinExistence type="predicted"/>
<keyword evidence="1" id="KW-0472">Membrane</keyword>
<gene>
    <name evidence="2" type="ORF">TRAPUB_9744</name>
</gene>
<keyword evidence="3" id="KW-1185">Reference proteome</keyword>
<comment type="caution">
    <text evidence="2">The sequence shown here is derived from an EMBL/GenBank/DDBJ whole genome shotgun (WGS) entry which is preliminary data.</text>
</comment>
<dbReference type="GO" id="GO:0042407">
    <property type="term" value="P:cristae formation"/>
    <property type="evidence" value="ECO:0007669"/>
    <property type="project" value="InterPro"/>
</dbReference>
<dbReference type="EMBL" id="MNAD01000371">
    <property type="protein sequence ID" value="OJT13708.1"/>
    <property type="molecule type" value="Genomic_DNA"/>
</dbReference>
<dbReference type="Proteomes" id="UP000184267">
    <property type="component" value="Unassembled WGS sequence"/>
</dbReference>
<keyword evidence="1" id="KW-0496">Mitochondrion</keyword>
<dbReference type="InterPro" id="IPR033181">
    <property type="entry name" value="Mic26_fungi"/>
</dbReference>
<dbReference type="OMA" id="KWIGVEH"/>
<sequence>MLRALAGRRVFVAAAIAVGVHETRDKVHISTLRSFGSLAYYLALKLPIYPSPDSEVILVETPSELEKQIGVARRAVTTTYLDAHSRVQSVISRWIGVEQAVESRVKSLVAPDEPLTPGILYVGVATLTGSVLARNRIFWRLTLPPTLLVLSLNHFLPKTTHNVSSYLAELEEKHFPTFAEKHEIAKQHSAMTWYRLKDATQSGRETFSNGVADLVGKVEEATGLKLRETLGWRDRAVSAAEVKAHEVAEAAEESAVITNAVVDIKAEEAKAALVQKPEERKRLV</sequence>
<dbReference type="PANTHER" id="PTHR28268:SF1">
    <property type="entry name" value="MICOS SUBUNIT MIC26"/>
    <property type="match status" value="1"/>
</dbReference>
<dbReference type="GO" id="GO:0044284">
    <property type="term" value="C:mitochondrial crista junction"/>
    <property type="evidence" value="ECO:0007669"/>
    <property type="project" value="TreeGrafter"/>
</dbReference>
<comment type="subcellular location">
    <subcellularLocation>
        <location evidence="1">Mitochondrion inner membrane</location>
    </subcellularLocation>
</comment>
<dbReference type="InterPro" id="IPR019166">
    <property type="entry name" value="MIC26/MIC27"/>
</dbReference>
<dbReference type="AlphaFoldDB" id="A0A1M2W1J3"/>
<dbReference type="Pfam" id="PF09769">
    <property type="entry name" value="ApoO"/>
    <property type="match status" value="1"/>
</dbReference>
<name>A0A1M2W1J3_TRAPU</name>
<dbReference type="PANTHER" id="PTHR28268">
    <property type="entry name" value="MICOS SUBUNIT MIC26"/>
    <property type="match status" value="1"/>
</dbReference>
<keyword evidence="1" id="KW-0999">Mitochondrion inner membrane</keyword>
<dbReference type="GO" id="GO:0061617">
    <property type="term" value="C:MICOS complex"/>
    <property type="evidence" value="ECO:0007669"/>
    <property type="project" value="UniProtKB-UniRule"/>
</dbReference>
<evidence type="ECO:0000313" key="2">
    <source>
        <dbReference type="EMBL" id="OJT13708.1"/>
    </source>
</evidence>
<organism evidence="2 3">
    <name type="scientific">Trametes pubescens</name>
    <name type="common">White-rot fungus</name>
    <dbReference type="NCBI Taxonomy" id="154538"/>
    <lineage>
        <taxon>Eukaryota</taxon>
        <taxon>Fungi</taxon>
        <taxon>Dikarya</taxon>
        <taxon>Basidiomycota</taxon>
        <taxon>Agaricomycotina</taxon>
        <taxon>Agaricomycetes</taxon>
        <taxon>Polyporales</taxon>
        <taxon>Polyporaceae</taxon>
        <taxon>Trametes</taxon>
    </lineage>
</organism>
<protein>
    <recommendedName>
        <fullName evidence="1">MICOS complex subunit</fullName>
    </recommendedName>
</protein>
<evidence type="ECO:0000256" key="1">
    <source>
        <dbReference type="RuleBase" id="RU363021"/>
    </source>
</evidence>
<comment type="function">
    <text evidence="1">Component of the MICOS complex, a large protein complex of the mitochondrial inner membrane that plays crucial roles in the maintenance of crista junctions, inner membrane architecture, and formation of contact sites to the outer membrane.</text>
</comment>
<dbReference type="OrthoDB" id="2399148at2759"/>
<dbReference type="STRING" id="154538.A0A1M2W1J3"/>
<accession>A0A1M2W1J3</accession>
<comment type="subunit">
    <text evidence="1">Component of the mitochondrial contact site and cristae organizing system (MICOS) complex.</text>
</comment>
<evidence type="ECO:0000313" key="3">
    <source>
        <dbReference type="Proteomes" id="UP000184267"/>
    </source>
</evidence>
<reference evidence="2 3" key="1">
    <citation type="submission" date="2016-10" db="EMBL/GenBank/DDBJ databases">
        <title>Genome sequence of the basidiomycete white-rot fungus Trametes pubescens.</title>
        <authorList>
            <person name="Makela M.R."/>
            <person name="Granchi Z."/>
            <person name="Peng M."/>
            <person name="De Vries R.P."/>
            <person name="Grigoriev I."/>
            <person name="Riley R."/>
            <person name="Hilden K."/>
        </authorList>
    </citation>
    <scope>NUCLEOTIDE SEQUENCE [LARGE SCALE GENOMIC DNA]</scope>
    <source>
        <strain evidence="2 3">FBCC735</strain>
    </source>
</reference>